<dbReference type="NCBIfam" id="TIGR04128">
    <property type="entry name" value="exoso_Fjoh_1448"/>
    <property type="match status" value="1"/>
</dbReference>
<evidence type="ECO:0000256" key="2">
    <source>
        <dbReference type="ARBA" id="ARBA00022475"/>
    </source>
</evidence>
<gene>
    <name evidence="9" type="primary">xrtF</name>
    <name evidence="9" type="ORF">FNJ87_16225</name>
</gene>
<evidence type="ECO:0000256" key="5">
    <source>
        <dbReference type="ARBA" id="ARBA00022801"/>
    </source>
</evidence>
<protein>
    <submittedName>
        <fullName evidence="9">Exosortase family protein XrtF</fullName>
    </submittedName>
</protein>
<organism evidence="9 10">
    <name type="scientific">Nonlabens mediterrranea</name>
    <dbReference type="NCBI Taxonomy" id="1419947"/>
    <lineage>
        <taxon>Bacteria</taxon>
        <taxon>Pseudomonadati</taxon>
        <taxon>Bacteroidota</taxon>
        <taxon>Flavobacteriia</taxon>
        <taxon>Flavobacteriales</taxon>
        <taxon>Flavobacteriaceae</taxon>
        <taxon>Nonlabens</taxon>
    </lineage>
</organism>
<dbReference type="Proteomes" id="UP001194729">
    <property type="component" value="Unassembled WGS sequence"/>
</dbReference>
<dbReference type="InterPro" id="IPR026392">
    <property type="entry name" value="Exo/Archaeosortase_dom"/>
</dbReference>
<evidence type="ECO:0000313" key="9">
    <source>
        <dbReference type="EMBL" id="MBF4985804.1"/>
    </source>
</evidence>
<dbReference type="NCBIfam" id="TIGR04178">
    <property type="entry name" value="exo_archaeo"/>
    <property type="match status" value="1"/>
</dbReference>
<keyword evidence="5" id="KW-0378">Hydrolase</keyword>
<comment type="subcellular location">
    <subcellularLocation>
        <location evidence="1">Cell membrane</location>
        <topology evidence="1">Multi-pass membrane protein</topology>
    </subcellularLocation>
</comment>
<accession>A0ABS0A8T2</accession>
<comment type="caution">
    <text evidence="9">The sequence shown here is derived from an EMBL/GenBank/DDBJ whole genome shotgun (WGS) entry which is preliminary data.</text>
</comment>
<feature type="transmembrane region" description="Helical" evidence="8">
    <location>
        <begin position="84"/>
        <end position="109"/>
    </location>
</feature>
<evidence type="ECO:0000256" key="4">
    <source>
        <dbReference type="ARBA" id="ARBA00022692"/>
    </source>
</evidence>
<sequence>MMNALRPYMPVFKFVATFGIIYVVLSLIYYVYLQQDYSSFNYPDPVTSQVSYQTQQLLSILGYDAQISNVPNHPSVYMYLDKTVVYRVIEGCNAISVMVLFIAFVLAFAKAWKKTLLFIIAGVVFIYLVNLFRLVALAVIKYKYPEYDHISHDILFPAVIYGSVILLWLIWIKKPKQL</sequence>
<dbReference type="EMBL" id="JADKYU010000854">
    <property type="protein sequence ID" value="MBF4985804.1"/>
    <property type="molecule type" value="Genomic_DNA"/>
</dbReference>
<dbReference type="InterPro" id="IPR026323">
    <property type="entry name" value="Exosortase-related_prot_XrtF"/>
</dbReference>
<keyword evidence="4 8" id="KW-0812">Transmembrane</keyword>
<evidence type="ECO:0000256" key="1">
    <source>
        <dbReference type="ARBA" id="ARBA00004651"/>
    </source>
</evidence>
<keyword evidence="3" id="KW-0645">Protease</keyword>
<proteinExistence type="predicted"/>
<dbReference type="Pfam" id="PF09721">
    <property type="entry name" value="Exosortase_EpsH"/>
    <property type="match status" value="1"/>
</dbReference>
<feature type="transmembrane region" description="Helical" evidence="8">
    <location>
        <begin position="12"/>
        <end position="32"/>
    </location>
</feature>
<keyword evidence="2" id="KW-1003">Cell membrane</keyword>
<keyword evidence="6 8" id="KW-1133">Transmembrane helix</keyword>
<keyword evidence="7 8" id="KW-0472">Membrane</keyword>
<dbReference type="InterPro" id="IPR019127">
    <property type="entry name" value="Exosortase"/>
</dbReference>
<feature type="transmembrane region" description="Helical" evidence="8">
    <location>
        <begin position="154"/>
        <end position="172"/>
    </location>
</feature>
<reference evidence="9 10" key="1">
    <citation type="submission" date="2020-11" db="EMBL/GenBank/DDBJ databases">
        <title>P. mediterranea TC4 genome.</title>
        <authorList>
            <person name="Molmeret M."/>
        </authorList>
    </citation>
    <scope>NUCLEOTIDE SEQUENCE [LARGE SCALE GENOMIC DNA]</scope>
    <source>
        <strain evidence="9 10">TC4</strain>
    </source>
</reference>
<name>A0ABS0A8T2_9FLAO</name>
<feature type="transmembrane region" description="Helical" evidence="8">
    <location>
        <begin position="116"/>
        <end position="142"/>
    </location>
</feature>
<evidence type="ECO:0000313" key="10">
    <source>
        <dbReference type="Proteomes" id="UP001194729"/>
    </source>
</evidence>
<evidence type="ECO:0000256" key="7">
    <source>
        <dbReference type="ARBA" id="ARBA00023136"/>
    </source>
</evidence>
<evidence type="ECO:0000256" key="8">
    <source>
        <dbReference type="SAM" id="Phobius"/>
    </source>
</evidence>
<evidence type="ECO:0000256" key="3">
    <source>
        <dbReference type="ARBA" id="ARBA00022670"/>
    </source>
</evidence>
<evidence type="ECO:0000256" key="6">
    <source>
        <dbReference type="ARBA" id="ARBA00022989"/>
    </source>
</evidence>
<keyword evidence="10" id="KW-1185">Reference proteome</keyword>